<keyword evidence="2" id="KW-0812">Transmembrane</keyword>
<dbReference type="AlphaFoldDB" id="A0A7X3LRK0"/>
<comment type="caution">
    <text evidence="4">The sequence shown here is derived from an EMBL/GenBank/DDBJ whole genome shotgun (WGS) entry which is preliminary data.</text>
</comment>
<dbReference type="Pfam" id="PF01266">
    <property type="entry name" value="DAO"/>
    <property type="match status" value="1"/>
</dbReference>
<dbReference type="GO" id="GO:0005737">
    <property type="term" value="C:cytoplasm"/>
    <property type="evidence" value="ECO:0007669"/>
    <property type="project" value="TreeGrafter"/>
</dbReference>
<evidence type="ECO:0000313" key="4">
    <source>
        <dbReference type="EMBL" id="MXN63783.1"/>
    </source>
</evidence>
<evidence type="ECO:0000256" key="1">
    <source>
        <dbReference type="ARBA" id="ARBA00023002"/>
    </source>
</evidence>
<dbReference type="Gene3D" id="3.30.9.10">
    <property type="entry name" value="D-Amino Acid Oxidase, subunit A, domain 2"/>
    <property type="match status" value="1"/>
</dbReference>
<keyword evidence="5" id="KW-1185">Reference proteome</keyword>
<dbReference type="SUPFAM" id="SSF54373">
    <property type="entry name" value="FAD-linked reductases, C-terminal domain"/>
    <property type="match status" value="1"/>
</dbReference>
<dbReference type="InterPro" id="IPR006076">
    <property type="entry name" value="FAD-dep_OxRdtase"/>
</dbReference>
<evidence type="ECO:0000313" key="5">
    <source>
        <dbReference type="Proteomes" id="UP000433101"/>
    </source>
</evidence>
<dbReference type="RefSeq" id="WP_160774014.1">
    <property type="nucleotide sequence ID" value="NZ_WUMV01000001.1"/>
</dbReference>
<dbReference type="PANTHER" id="PTHR13847">
    <property type="entry name" value="SARCOSINE DEHYDROGENASE-RELATED"/>
    <property type="match status" value="1"/>
</dbReference>
<sequence length="416" mass="46197">MRKVDVIVLGGGIVGITAAIYLRMSGRDVLVVERGRPGDEASRANAGVLMREGLLPFSFPDDPLRLMGAVFNASPRYRYDPRVFSKLFTWARRLRETSERDNGMRYANAMAALQRTSIVEHKALAKRASAERFLRPSGWIKLYRSDAGLEEIDSELHFARIFGTTYEDLDEQRLSALEPNLYAGEFSRALYFPESLSVSSPGGLTKAYARHFRDVGGLVEIGDARSLERDGGRWTVNTLNGRASADNVVVALGAWSPEVLEPLGIEFPMMASRGYYRHFRPDGGVSLRRPIHDVEQGYVLSPMERGLRLTTGHDFTSLDAKPETAQLRRNLKAVRKVFPLGREVQEKLCFAARPLLPDSLPVVGHAPGHEGLWLNFGHAGHGLTTAPATAVLLAQLMNDEEPFTDPSPLSPLRFRL</sequence>
<reference evidence="4 5" key="1">
    <citation type="submission" date="2019-12" db="EMBL/GenBank/DDBJ databases">
        <authorList>
            <person name="Li M."/>
        </authorList>
    </citation>
    <scope>NUCLEOTIDE SEQUENCE [LARGE SCALE GENOMIC DNA]</scope>
    <source>
        <strain evidence="4 5">GBMRC 2046</strain>
    </source>
</reference>
<keyword evidence="2" id="KW-1133">Transmembrane helix</keyword>
<proteinExistence type="predicted"/>
<feature type="transmembrane region" description="Helical" evidence="2">
    <location>
        <begin position="6"/>
        <end position="24"/>
    </location>
</feature>
<keyword evidence="1" id="KW-0560">Oxidoreductase</keyword>
<protein>
    <submittedName>
        <fullName evidence="4">FAD-dependent oxidoreductase</fullName>
    </submittedName>
</protein>
<evidence type="ECO:0000259" key="3">
    <source>
        <dbReference type="Pfam" id="PF01266"/>
    </source>
</evidence>
<evidence type="ECO:0000256" key="2">
    <source>
        <dbReference type="SAM" id="Phobius"/>
    </source>
</evidence>
<dbReference type="SUPFAM" id="SSF51905">
    <property type="entry name" value="FAD/NAD(P)-binding domain"/>
    <property type="match status" value="1"/>
</dbReference>
<dbReference type="EMBL" id="WUMV01000001">
    <property type="protein sequence ID" value="MXN63783.1"/>
    <property type="molecule type" value="Genomic_DNA"/>
</dbReference>
<feature type="domain" description="FAD dependent oxidoreductase" evidence="3">
    <location>
        <begin position="5"/>
        <end position="396"/>
    </location>
</feature>
<dbReference type="Gene3D" id="3.50.50.60">
    <property type="entry name" value="FAD/NAD(P)-binding domain"/>
    <property type="match status" value="2"/>
</dbReference>
<dbReference type="PANTHER" id="PTHR13847:SF289">
    <property type="entry name" value="GLYCINE OXIDASE"/>
    <property type="match status" value="1"/>
</dbReference>
<dbReference type="Proteomes" id="UP000433101">
    <property type="component" value="Unassembled WGS sequence"/>
</dbReference>
<gene>
    <name evidence="4" type="ORF">GR183_02600</name>
</gene>
<dbReference type="InterPro" id="IPR036188">
    <property type="entry name" value="FAD/NAD-bd_sf"/>
</dbReference>
<dbReference type="GO" id="GO:0016491">
    <property type="term" value="F:oxidoreductase activity"/>
    <property type="evidence" value="ECO:0007669"/>
    <property type="project" value="UniProtKB-KW"/>
</dbReference>
<keyword evidence="2" id="KW-0472">Membrane</keyword>
<organism evidence="4 5">
    <name type="scientific">Stappia sediminis</name>
    <dbReference type="NCBI Taxonomy" id="2692190"/>
    <lineage>
        <taxon>Bacteria</taxon>
        <taxon>Pseudomonadati</taxon>
        <taxon>Pseudomonadota</taxon>
        <taxon>Alphaproteobacteria</taxon>
        <taxon>Hyphomicrobiales</taxon>
        <taxon>Stappiaceae</taxon>
        <taxon>Stappia</taxon>
    </lineage>
</organism>
<accession>A0A7X3LRK0</accession>
<name>A0A7X3LRK0_9HYPH</name>